<evidence type="ECO:0000313" key="13">
    <source>
        <dbReference type="Proteomes" id="UP000235036"/>
    </source>
</evidence>
<dbReference type="NCBIfam" id="NF004863">
    <property type="entry name" value="PRK06223.1"/>
    <property type="match status" value="1"/>
</dbReference>
<comment type="similarity">
    <text evidence="1">Belongs to the LDH/MDH superfamily. LDH family.</text>
</comment>
<evidence type="ECO:0000256" key="6">
    <source>
        <dbReference type="HAMAP-Rule" id="MF_00487"/>
    </source>
</evidence>
<feature type="domain" description="Lactate/malate dehydrogenase N-terminal" evidence="10">
    <location>
        <begin position="15"/>
        <end position="153"/>
    </location>
</feature>
<keyword evidence="2 6" id="KW-0816">Tricarboxylic acid cycle</keyword>
<dbReference type="CDD" id="cd01339">
    <property type="entry name" value="LDH-like_MDH"/>
    <property type="match status" value="1"/>
</dbReference>
<feature type="binding site" evidence="6 9">
    <location>
        <position position="106"/>
    </location>
    <ligand>
        <name>NAD(+)</name>
        <dbReference type="ChEBI" id="CHEBI:57540"/>
    </ligand>
</feature>
<dbReference type="InterPro" id="IPR001236">
    <property type="entry name" value="Lactate/malate_DH_N"/>
</dbReference>
<dbReference type="InterPro" id="IPR036291">
    <property type="entry name" value="NAD(P)-bd_dom_sf"/>
</dbReference>
<feature type="binding site" evidence="6 8">
    <location>
        <position position="131"/>
    </location>
    <ligand>
        <name>substrate</name>
    </ligand>
</feature>
<dbReference type="PIRSF" id="PIRSF000102">
    <property type="entry name" value="Lac_mal_DH"/>
    <property type="match status" value="1"/>
</dbReference>
<dbReference type="NCBIfam" id="TIGR01763">
    <property type="entry name" value="MalateDH_bact"/>
    <property type="match status" value="1"/>
</dbReference>
<dbReference type="RefSeq" id="WP_016867327.1">
    <property type="nucleotide sequence ID" value="NZ_CAWNVR010000464.1"/>
</dbReference>
<dbReference type="EC" id="1.1.1.37" evidence="6"/>
<comment type="similarity">
    <text evidence="6">Belongs to the LDH/MDH superfamily. MDH type 3 family.</text>
</comment>
<evidence type="ECO:0000256" key="1">
    <source>
        <dbReference type="ARBA" id="ARBA00006054"/>
    </source>
</evidence>
<dbReference type="HAMAP" id="MF_00487">
    <property type="entry name" value="Malate_dehydrog_3"/>
    <property type="match status" value="1"/>
</dbReference>
<dbReference type="EMBL" id="NRQW01000358">
    <property type="protein sequence ID" value="PLZ88149.1"/>
    <property type="molecule type" value="Genomic_DNA"/>
</dbReference>
<sequence>MYTSPSSPILCYSPRVTIIGAGRVGSTLAQRIAEKNLADVVLLDILQGMPQGLALDLMEARGIEMHNRQIIGTNDYADTTGSEIVVITAGFPRKPGMSRDDLLRTNAKIVVEAAKQAIAHSPDAIFIVVTNPLDVMTYLAWQATGLSRDRIMGMAGVLDSARFETFIAMELGVLPRDVKTMVLGSHGDLMVPLPRFATVNGIPLTELLDQATIERLVERTRHGGAEIVELMQTGGAFFAPASATCMMVESILLNQSRLLPVTVALTGEYGLEDVAIGVPCRLGCGGIASVLELDLSDEEMGALRISAESVQQNIVRAQEILMVSTGNAQ</sequence>
<dbReference type="Gene3D" id="3.90.110.10">
    <property type="entry name" value="Lactate dehydrogenase/glycoside hydrolase, family 4, C-terminal"/>
    <property type="match status" value="1"/>
</dbReference>
<dbReference type="Gene3D" id="3.40.50.720">
    <property type="entry name" value="NAD(P)-binding Rossmann-like Domain"/>
    <property type="match status" value="1"/>
</dbReference>
<dbReference type="InterPro" id="IPR022383">
    <property type="entry name" value="Lactate/malate_DH_C"/>
</dbReference>
<evidence type="ECO:0000256" key="3">
    <source>
        <dbReference type="ARBA" id="ARBA00023002"/>
    </source>
</evidence>
<dbReference type="Proteomes" id="UP000235036">
    <property type="component" value="Unassembled WGS sequence"/>
</dbReference>
<name>A0A2N6K173_FISMU</name>
<evidence type="ECO:0000256" key="8">
    <source>
        <dbReference type="PIRSR" id="PIRSR000102-2"/>
    </source>
</evidence>
<comment type="catalytic activity">
    <reaction evidence="5">
        <text>(S)-lactate + NAD(+) = pyruvate + NADH + H(+)</text>
        <dbReference type="Rhea" id="RHEA:23444"/>
        <dbReference type="ChEBI" id="CHEBI:15361"/>
        <dbReference type="ChEBI" id="CHEBI:15378"/>
        <dbReference type="ChEBI" id="CHEBI:16651"/>
        <dbReference type="ChEBI" id="CHEBI:57540"/>
        <dbReference type="ChEBI" id="CHEBI:57945"/>
        <dbReference type="EC" id="1.1.1.27"/>
    </reaction>
</comment>
<evidence type="ECO:0000259" key="10">
    <source>
        <dbReference type="Pfam" id="PF00056"/>
    </source>
</evidence>
<dbReference type="PANTHER" id="PTHR43128:SF16">
    <property type="entry name" value="L-LACTATE DEHYDROGENASE"/>
    <property type="match status" value="1"/>
</dbReference>
<dbReference type="FunFam" id="3.90.110.10:FF:000004">
    <property type="entry name" value="Malate dehydrogenase"/>
    <property type="match status" value="1"/>
</dbReference>
<comment type="catalytic activity">
    <reaction evidence="6">
        <text>(S)-malate + NAD(+) = oxaloacetate + NADH + H(+)</text>
        <dbReference type="Rhea" id="RHEA:21432"/>
        <dbReference type="ChEBI" id="CHEBI:15378"/>
        <dbReference type="ChEBI" id="CHEBI:15589"/>
        <dbReference type="ChEBI" id="CHEBI:16452"/>
        <dbReference type="ChEBI" id="CHEBI:57540"/>
        <dbReference type="ChEBI" id="CHEBI:57945"/>
        <dbReference type="EC" id="1.1.1.37"/>
    </reaction>
</comment>
<dbReference type="GO" id="GO:0030060">
    <property type="term" value="F:L-malate dehydrogenase (NAD+) activity"/>
    <property type="evidence" value="ECO:0007669"/>
    <property type="project" value="UniProtKB-UniRule"/>
</dbReference>
<dbReference type="GO" id="GO:0006089">
    <property type="term" value="P:lactate metabolic process"/>
    <property type="evidence" value="ECO:0007669"/>
    <property type="project" value="TreeGrafter"/>
</dbReference>
<keyword evidence="4 6" id="KW-0520">NAD</keyword>
<dbReference type="FunFam" id="3.40.50.720:FF:000018">
    <property type="entry name" value="Malate dehydrogenase"/>
    <property type="match status" value="1"/>
</dbReference>
<evidence type="ECO:0000256" key="5">
    <source>
        <dbReference type="ARBA" id="ARBA00049258"/>
    </source>
</evidence>
<evidence type="ECO:0000256" key="4">
    <source>
        <dbReference type="ARBA" id="ARBA00023027"/>
    </source>
</evidence>
<evidence type="ECO:0000256" key="7">
    <source>
        <dbReference type="PIRSR" id="PIRSR000102-1"/>
    </source>
</evidence>
<feature type="binding site" evidence="6 8">
    <location>
        <position position="93"/>
    </location>
    <ligand>
        <name>substrate</name>
    </ligand>
</feature>
<dbReference type="SUPFAM" id="SSF51735">
    <property type="entry name" value="NAD(P)-binding Rossmann-fold domains"/>
    <property type="match status" value="1"/>
</dbReference>
<dbReference type="InterPro" id="IPR015955">
    <property type="entry name" value="Lactate_DH/Glyco_Ohase_4_C"/>
</dbReference>
<accession>A0A2N6K173</accession>
<feature type="binding site" evidence="6 9">
    <location>
        <begin position="129"/>
        <end position="131"/>
    </location>
    <ligand>
        <name>NAD(+)</name>
        <dbReference type="ChEBI" id="CHEBI:57540"/>
    </ligand>
</feature>
<dbReference type="Pfam" id="PF00056">
    <property type="entry name" value="Ldh_1_N"/>
    <property type="match status" value="1"/>
</dbReference>
<gene>
    <name evidence="6 12" type="primary">mdh</name>
    <name evidence="12" type="ORF">CEN44_16045</name>
</gene>
<dbReference type="AlphaFoldDB" id="A0A2N6K173"/>
<feature type="binding site" evidence="6 9">
    <location>
        <begin position="20"/>
        <end position="25"/>
    </location>
    <ligand>
        <name>NAD(+)</name>
        <dbReference type="ChEBI" id="CHEBI:57540"/>
    </ligand>
</feature>
<keyword evidence="3 6" id="KW-0560">Oxidoreductase</keyword>
<proteinExistence type="inferred from homology"/>
<feature type="binding site" evidence="6 8">
    <location>
        <position position="99"/>
    </location>
    <ligand>
        <name>substrate</name>
    </ligand>
</feature>
<dbReference type="InterPro" id="IPR011275">
    <property type="entry name" value="Malate_DH_type3"/>
</dbReference>
<evidence type="ECO:0000256" key="2">
    <source>
        <dbReference type="ARBA" id="ARBA00022532"/>
    </source>
</evidence>
<dbReference type="Pfam" id="PF02866">
    <property type="entry name" value="Ldh_1_C"/>
    <property type="match status" value="1"/>
</dbReference>
<evidence type="ECO:0000256" key="9">
    <source>
        <dbReference type="PIRSR" id="PIRSR000102-3"/>
    </source>
</evidence>
<dbReference type="GO" id="GO:0006099">
    <property type="term" value="P:tricarboxylic acid cycle"/>
    <property type="evidence" value="ECO:0007669"/>
    <property type="project" value="UniProtKB-UniRule"/>
</dbReference>
<evidence type="ECO:0000313" key="12">
    <source>
        <dbReference type="EMBL" id="PLZ88149.1"/>
    </source>
</evidence>
<protein>
    <recommendedName>
        <fullName evidence="6">Malate dehydrogenase</fullName>
        <ecNumber evidence="6">1.1.1.37</ecNumber>
    </recommendedName>
</protein>
<dbReference type="PRINTS" id="PR00086">
    <property type="entry name" value="LLDHDRGNASE"/>
</dbReference>
<feature type="binding site" evidence="6 9">
    <location>
        <position position="44"/>
    </location>
    <ligand>
        <name>NAD(+)</name>
        <dbReference type="ChEBI" id="CHEBI:57540"/>
    </ligand>
</feature>
<feature type="binding site" evidence="6 8">
    <location>
        <position position="162"/>
    </location>
    <ligand>
        <name>substrate</name>
    </ligand>
</feature>
<organism evidence="12 13">
    <name type="scientific">Fischerella muscicola CCMEE 5323</name>
    <dbReference type="NCBI Taxonomy" id="2019572"/>
    <lineage>
        <taxon>Bacteria</taxon>
        <taxon>Bacillati</taxon>
        <taxon>Cyanobacteriota</taxon>
        <taxon>Cyanophyceae</taxon>
        <taxon>Nostocales</taxon>
        <taxon>Hapalosiphonaceae</taxon>
        <taxon>Fischerella</taxon>
    </lineage>
</organism>
<evidence type="ECO:0000259" key="11">
    <source>
        <dbReference type="Pfam" id="PF02866"/>
    </source>
</evidence>
<reference evidence="12 13" key="1">
    <citation type="submission" date="2017-08" db="EMBL/GenBank/DDBJ databases">
        <title>Genomes of Fischerella (Mastigocladus) sp. strains.</title>
        <authorList>
            <person name="Miller S.R."/>
        </authorList>
    </citation>
    <scope>NUCLEOTIDE SEQUENCE [LARGE SCALE GENOMIC DNA]</scope>
    <source>
        <strain evidence="12 13">CCMEE 5323</strain>
    </source>
</reference>
<feature type="domain" description="Lactate/malate dehydrogenase C-terminal" evidence="11">
    <location>
        <begin position="158"/>
        <end position="317"/>
    </location>
</feature>
<dbReference type="InterPro" id="IPR001557">
    <property type="entry name" value="L-lactate/malate_DH"/>
</dbReference>
<feature type="active site" description="Proton acceptor" evidence="6 7">
    <location>
        <position position="186"/>
    </location>
</feature>
<dbReference type="PANTHER" id="PTHR43128">
    <property type="entry name" value="L-2-HYDROXYCARBOXYLATE DEHYDROGENASE (NAD(P)(+))"/>
    <property type="match status" value="1"/>
</dbReference>
<keyword evidence="13" id="KW-1185">Reference proteome</keyword>
<comment type="function">
    <text evidence="6">Catalyzes the reversible oxidation of malate to oxaloacetate.</text>
</comment>
<comment type="caution">
    <text evidence="12">The sequence shown here is derived from an EMBL/GenBank/DDBJ whole genome shotgun (WGS) entry which is preliminary data.</text>
</comment>
<dbReference type="SUPFAM" id="SSF56327">
    <property type="entry name" value="LDH C-terminal domain-like"/>
    <property type="match status" value="1"/>
</dbReference>
<dbReference type="GO" id="GO:0004459">
    <property type="term" value="F:L-lactate dehydrogenase (NAD+) activity"/>
    <property type="evidence" value="ECO:0007669"/>
    <property type="project" value="UniProtKB-EC"/>
</dbReference>